<sequence length="250" mass="28613">MFERPEANGPRNTPQNHQLTIPPTAATALNQLQTKFHDPTVRVWAVEVFLTAYKLISPRPPSSSIFESLQLRYGKHLEILKVGRVYSQPSMVLAYIDLDNVRSLRRATVYTKWYRELFKQWPDNKPVRAILKKRLRRMQPRERQYDPFLLPVLVALGQERRRRSFVSGIPDPFSGAHEPPSSPNLPQGTRRASTNPSRDRPMGMAKKPGLLDPCRIAANRRPPFPGNNRKAAHRGMAEVDYESEDLLGCP</sequence>
<dbReference type="Proteomes" id="UP000002489">
    <property type="component" value="Unassembled WGS sequence"/>
</dbReference>
<accession>A0A0D2YDU6</accession>
<evidence type="ECO:0000313" key="2">
    <source>
        <dbReference type="EnsemblFungi" id="FOXG_14480P0"/>
    </source>
</evidence>
<evidence type="ECO:0000313" key="3">
    <source>
        <dbReference type="Proteomes" id="UP000002489"/>
    </source>
</evidence>
<dbReference type="EnsemblFungi" id="FOXG_14480T0">
    <property type="protein sequence ID" value="FOXG_14480P0"/>
    <property type="gene ID" value="FOXG_14480"/>
</dbReference>
<feature type="compositionally biased region" description="Acidic residues" evidence="1">
    <location>
        <begin position="239"/>
        <end position="250"/>
    </location>
</feature>
<name>A0A0D2YDU6_FUSOF</name>
<feature type="compositionally biased region" description="Polar residues" evidence="1">
    <location>
        <begin position="184"/>
        <end position="196"/>
    </location>
</feature>
<feature type="compositionally biased region" description="Polar residues" evidence="1">
    <location>
        <begin position="10"/>
        <end position="20"/>
    </location>
</feature>
<protein>
    <submittedName>
        <fullName evidence="2">Uncharacterized protein</fullName>
    </submittedName>
</protein>
<reference evidence="3" key="1">
    <citation type="journal article" date="2012" name="Mol. Plant Microbe Interact.">
        <title>A highly conserved effector in Fusarium oxysporum is required for full virulence on Arabidopsis.</title>
        <authorList>
            <person name="Thatcher L.F."/>
            <person name="Gardiner D.M."/>
            <person name="Kazan K."/>
            <person name="Manners J."/>
        </authorList>
    </citation>
    <scope>NUCLEOTIDE SEQUENCE [LARGE SCALE GENOMIC DNA]</scope>
    <source>
        <strain evidence="3">Fo5176</strain>
    </source>
</reference>
<reference evidence="2" key="2">
    <citation type="submission" date="2025-08" db="UniProtKB">
        <authorList>
            <consortium name="EnsemblFungi"/>
        </authorList>
    </citation>
    <scope>IDENTIFICATION</scope>
    <source>
        <strain evidence="2">4287 / CBS 123668 / FGSC 9935 / NRRL 34936</strain>
    </source>
</reference>
<evidence type="ECO:0000256" key="1">
    <source>
        <dbReference type="SAM" id="MobiDB-lite"/>
    </source>
</evidence>
<dbReference type="AlphaFoldDB" id="A0A0D2YDU6"/>
<feature type="region of interest" description="Disordered" evidence="1">
    <location>
        <begin position="166"/>
        <end position="250"/>
    </location>
</feature>
<proteinExistence type="predicted"/>
<feature type="region of interest" description="Disordered" evidence="1">
    <location>
        <begin position="1"/>
        <end position="20"/>
    </location>
</feature>
<organism evidence="2 3">
    <name type="scientific">Fusarium oxysporum (strain Fo5176)</name>
    <name type="common">Fusarium vascular wilt</name>
    <dbReference type="NCBI Taxonomy" id="660025"/>
    <lineage>
        <taxon>Eukaryota</taxon>
        <taxon>Fungi</taxon>
        <taxon>Dikarya</taxon>
        <taxon>Ascomycota</taxon>
        <taxon>Pezizomycotina</taxon>
        <taxon>Sordariomycetes</taxon>
        <taxon>Hypocreomycetidae</taxon>
        <taxon>Hypocreales</taxon>
        <taxon>Nectriaceae</taxon>
        <taxon>Fusarium</taxon>
        <taxon>Fusarium oxysporum species complex</taxon>
    </lineage>
</organism>